<comment type="caution">
    <text evidence="1">The sequence shown here is derived from an EMBL/GenBank/DDBJ whole genome shotgun (WGS) entry which is preliminary data.</text>
</comment>
<evidence type="ECO:0000313" key="1">
    <source>
        <dbReference type="EMBL" id="MFB5944254.1"/>
    </source>
</evidence>
<keyword evidence="2" id="KW-1185">Reference proteome</keyword>
<gene>
    <name evidence="1" type="ORF">WKR92_00270</name>
</gene>
<reference evidence="1 2" key="1">
    <citation type="submission" date="2024-04" db="EMBL/GenBank/DDBJ databases">
        <title>Albibacterium profundi sp. nov., isolated from sediment of the Challenger Deep of Mariana Trench.</title>
        <authorList>
            <person name="Wang Y."/>
        </authorList>
    </citation>
    <scope>NUCLEOTIDE SEQUENCE [LARGE SCALE GENOMIC DNA]</scope>
    <source>
        <strain evidence="1 2">RHL897</strain>
    </source>
</reference>
<sequence length="247" mass="27667">MAIYEDGKLKGKLGSVVYRTVNGKTVVQAYPKRPKDGYPTTKHNVQFGVAARAASGMYRQLKDFALNLTMRNLYSSLNGLFIREFKHLRPAVVSERWALVPGSLDLQVGRRSWLEDLVESEIVMRIKDTTCQLRIPPLNLHGGRFSKYRIWSEVQEMELAFTLLHYDFETDSASVVARWISGRFPKNSVPGAVDLDCDLLNIDGDLIENGLLLGCVGLRLFASETSDSYLNTSGFNPFSIVGVWAKG</sequence>
<dbReference type="EMBL" id="JBBVGT010000001">
    <property type="protein sequence ID" value="MFB5944254.1"/>
    <property type="molecule type" value="Genomic_DNA"/>
</dbReference>
<proteinExistence type="predicted"/>
<name>A0ABV5C9N8_9SPHI</name>
<accession>A0ABV5C9N8</accession>
<dbReference type="Proteomes" id="UP001580928">
    <property type="component" value="Unassembled WGS sequence"/>
</dbReference>
<organism evidence="1 2">
    <name type="scientific">Albibacterium profundi</name>
    <dbReference type="NCBI Taxonomy" id="3134906"/>
    <lineage>
        <taxon>Bacteria</taxon>
        <taxon>Pseudomonadati</taxon>
        <taxon>Bacteroidota</taxon>
        <taxon>Sphingobacteriia</taxon>
        <taxon>Sphingobacteriales</taxon>
        <taxon>Sphingobacteriaceae</taxon>
        <taxon>Albibacterium</taxon>
    </lineage>
</organism>
<protein>
    <submittedName>
        <fullName evidence="1">Uncharacterized protein</fullName>
    </submittedName>
</protein>
<evidence type="ECO:0000313" key="2">
    <source>
        <dbReference type="Proteomes" id="UP001580928"/>
    </source>
</evidence>
<dbReference type="RefSeq" id="WP_375555838.1">
    <property type="nucleotide sequence ID" value="NZ_JBBVGT010000001.1"/>
</dbReference>